<dbReference type="CDD" id="cd00038">
    <property type="entry name" value="CAP_ED"/>
    <property type="match status" value="1"/>
</dbReference>
<organism evidence="2 3">
    <name type="scientific">Arachidicoccus rhizosphaerae</name>
    <dbReference type="NCBI Taxonomy" id="551991"/>
    <lineage>
        <taxon>Bacteria</taxon>
        <taxon>Pseudomonadati</taxon>
        <taxon>Bacteroidota</taxon>
        <taxon>Chitinophagia</taxon>
        <taxon>Chitinophagales</taxon>
        <taxon>Chitinophagaceae</taxon>
        <taxon>Arachidicoccus</taxon>
    </lineage>
</organism>
<keyword evidence="2" id="KW-0808">Transferase</keyword>
<reference evidence="2 3" key="1">
    <citation type="submission" date="2016-10" db="EMBL/GenBank/DDBJ databases">
        <authorList>
            <person name="de Groot N.N."/>
        </authorList>
    </citation>
    <scope>NUCLEOTIDE SEQUENCE [LARGE SCALE GENOMIC DNA]</scope>
    <source>
        <strain evidence="2 3">Vu-144</strain>
    </source>
</reference>
<evidence type="ECO:0000313" key="3">
    <source>
        <dbReference type="Proteomes" id="UP000199041"/>
    </source>
</evidence>
<name>A0A1H4CTN1_9BACT</name>
<gene>
    <name evidence="2" type="ORF">SAMN05192529_13625</name>
</gene>
<dbReference type="STRING" id="551991.SAMN05192529_13625"/>
<keyword evidence="2" id="KW-0418">Kinase</keyword>
<keyword evidence="3" id="KW-1185">Reference proteome</keyword>
<evidence type="ECO:0000259" key="1">
    <source>
        <dbReference type="PROSITE" id="PS50042"/>
    </source>
</evidence>
<feature type="domain" description="Cyclic nucleotide-binding" evidence="1">
    <location>
        <begin position="34"/>
        <end position="136"/>
    </location>
</feature>
<dbReference type="SUPFAM" id="SSF51206">
    <property type="entry name" value="cAMP-binding domain-like"/>
    <property type="match status" value="1"/>
</dbReference>
<protein>
    <submittedName>
        <fullName evidence="2">cAMP-binding domain of CRP or a regulatory subunit of cAMP-dependent protein kinases</fullName>
    </submittedName>
</protein>
<proteinExistence type="predicted"/>
<evidence type="ECO:0000313" key="2">
    <source>
        <dbReference type="EMBL" id="SEA63691.1"/>
    </source>
</evidence>
<dbReference type="Proteomes" id="UP000199041">
    <property type="component" value="Unassembled WGS sequence"/>
</dbReference>
<dbReference type="InterPro" id="IPR000595">
    <property type="entry name" value="cNMP-bd_dom"/>
</dbReference>
<sequence length="215" mass="25243">MVAVYCVCAHAIKMIIFISLNFLTLEALINAIATYIPLSNEEEDLVGQIFQRKEFRKKDFLLKEGNICRSVYFIEKGLVRYYVNLDGEEKTTYFNKENEFVCDYMSFLPKSPSKVNIQALEDVIIWSIDYDNLQRFYQEIRNGERLGRLAIEQVYLQAIGQVASFYTDPPEIRYLNFIHTYPDLQQRIAQFYIASYVGVKPQSLSRIRRRITSSH</sequence>
<dbReference type="PROSITE" id="PS50042">
    <property type="entry name" value="CNMP_BINDING_3"/>
    <property type="match status" value="1"/>
</dbReference>
<dbReference type="EMBL" id="FNQY01000036">
    <property type="protein sequence ID" value="SEA63691.1"/>
    <property type="molecule type" value="Genomic_DNA"/>
</dbReference>
<dbReference type="InterPro" id="IPR014710">
    <property type="entry name" value="RmlC-like_jellyroll"/>
</dbReference>
<dbReference type="InterPro" id="IPR018490">
    <property type="entry name" value="cNMP-bd_dom_sf"/>
</dbReference>
<dbReference type="Gene3D" id="2.60.120.10">
    <property type="entry name" value="Jelly Rolls"/>
    <property type="match status" value="1"/>
</dbReference>
<dbReference type="GO" id="GO:0016301">
    <property type="term" value="F:kinase activity"/>
    <property type="evidence" value="ECO:0007669"/>
    <property type="project" value="UniProtKB-KW"/>
</dbReference>
<accession>A0A1H4CTN1</accession>
<dbReference type="Pfam" id="PF00027">
    <property type="entry name" value="cNMP_binding"/>
    <property type="match status" value="1"/>
</dbReference>
<dbReference type="AlphaFoldDB" id="A0A1H4CTN1"/>